<feature type="region of interest" description="Disordered" evidence="6">
    <location>
        <begin position="200"/>
        <end position="232"/>
    </location>
</feature>
<evidence type="ECO:0000256" key="3">
    <source>
        <dbReference type="ARBA" id="ARBA00022692"/>
    </source>
</evidence>
<keyword evidence="2" id="KW-1003">Cell membrane</keyword>
<evidence type="ECO:0000259" key="8">
    <source>
        <dbReference type="Pfam" id="PF06271"/>
    </source>
</evidence>
<feature type="transmembrane region" description="Helical" evidence="7">
    <location>
        <begin position="89"/>
        <end position="107"/>
    </location>
</feature>
<evidence type="ECO:0000256" key="4">
    <source>
        <dbReference type="ARBA" id="ARBA00022989"/>
    </source>
</evidence>
<accession>A0ABS5V5K7</accession>
<evidence type="ECO:0000256" key="1">
    <source>
        <dbReference type="ARBA" id="ARBA00004651"/>
    </source>
</evidence>
<dbReference type="RefSeq" id="WP_214507953.1">
    <property type="nucleotide sequence ID" value="NZ_JAHEPS010000006.1"/>
</dbReference>
<name>A0ABS5V5K7_9GAMM</name>
<evidence type="ECO:0000256" key="7">
    <source>
        <dbReference type="SAM" id="Phobius"/>
    </source>
</evidence>
<gene>
    <name evidence="9" type="ORF">KJI95_14660</name>
</gene>
<dbReference type="InterPro" id="IPR051791">
    <property type="entry name" value="Pra-immunoreactive"/>
</dbReference>
<proteinExistence type="predicted"/>
<evidence type="ECO:0000256" key="5">
    <source>
        <dbReference type="ARBA" id="ARBA00023136"/>
    </source>
</evidence>
<feature type="transmembrane region" description="Helical" evidence="7">
    <location>
        <begin position="314"/>
        <end position="333"/>
    </location>
</feature>
<organism evidence="9 10">
    <name type="scientific">Shewanella jiangmenensis</name>
    <dbReference type="NCBI Taxonomy" id="2837387"/>
    <lineage>
        <taxon>Bacteria</taxon>
        <taxon>Pseudomonadati</taxon>
        <taxon>Pseudomonadota</taxon>
        <taxon>Gammaproteobacteria</taxon>
        <taxon>Alteromonadales</taxon>
        <taxon>Shewanellaceae</taxon>
        <taxon>Shewanella</taxon>
    </lineage>
</organism>
<feature type="transmembrane region" description="Helical" evidence="7">
    <location>
        <begin position="265"/>
        <end position="283"/>
    </location>
</feature>
<comment type="caution">
    <text evidence="9">The sequence shown here is derived from an EMBL/GenBank/DDBJ whole genome shotgun (WGS) entry which is preliminary data.</text>
</comment>
<evidence type="ECO:0000256" key="6">
    <source>
        <dbReference type="SAM" id="MobiDB-lite"/>
    </source>
</evidence>
<protein>
    <submittedName>
        <fullName evidence="9">RDD family protein</fullName>
    </submittedName>
</protein>
<dbReference type="EMBL" id="JAHEPS010000006">
    <property type="protein sequence ID" value="MBT1445752.1"/>
    <property type="molecule type" value="Genomic_DNA"/>
</dbReference>
<feature type="compositionally biased region" description="Low complexity" evidence="6">
    <location>
        <begin position="204"/>
        <end position="218"/>
    </location>
</feature>
<keyword evidence="4 7" id="KW-1133">Transmembrane helix</keyword>
<keyword evidence="5 7" id="KW-0472">Membrane</keyword>
<evidence type="ECO:0000313" key="10">
    <source>
        <dbReference type="Proteomes" id="UP001195903"/>
    </source>
</evidence>
<dbReference type="InterPro" id="IPR010432">
    <property type="entry name" value="RDD"/>
</dbReference>
<keyword evidence="10" id="KW-1185">Reference proteome</keyword>
<dbReference type="Proteomes" id="UP001195903">
    <property type="component" value="Unassembled WGS sequence"/>
</dbReference>
<evidence type="ECO:0000313" key="9">
    <source>
        <dbReference type="EMBL" id="MBT1445752.1"/>
    </source>
</evidence>
<keyword evidence="3 7" id="KW-0812">Transmembrane</keyword>
<feature type="domain" description="RDD" evidence="8">
    <location>
        <begin position="269"/>
        <end position="345"/>
    </location>
</feature>
<dbReference type="Pfam" id="PF06271">
    <property type="entry name" value="RDD"/>
    <property type="match status" value="1"/>
</dbReference>
<dbReference type="PANTHER" id="PTHR36115:SF6">
    <property type="entry name" value="PROLINE-RICH ANTIGEN HOMOLOG"/>
    <property type="match status" value="1"/>
</dbReference>
<sequence>MDKPDAQTAEMAVNTRDPRTIITPHAFSVARELLYTPLATPWKRALAMLIDATLIAVLTEEAGVVFVALVLLTSYLGKRTGGLGRFAKYGMYLLMSLVLLYAIAEHFRPQPESDAAKITDAVKFVPQTVSLSLCDDAACAKTQALGLANTLAQSNLSREEAELLLFEPLEALAITDAERQAIDIEARAIIQHLPLKKAAEAPEPESLPASEPVSLPAPEKAPELSAKTDAAHTSPSVIGADLTAGDEVADSVSPLAWIKGLLNDLGLGFGWAAFYFTVFTAWFDGQTLGKKLLGIRVICLDGSKLKLWGAFGRYGGYGAGFATGLLGFLQIFWDANRQAIQDKISSTVVIDLHKPKAVPESVCSGSTAPAREETKQ</sequence>
<evidence type="ECO:0000256" key="2">
    <source>
        <dbReference type="ARBA" id="ARBA00022475"/>
    </source>
</evidence>
<reference evidence="9 10" key="1">
    <citation type="submission" date="2021-05" db="EMBL/GenBank/DDBJ databases">
        <title>Shewanella sp. JM162201.</title>
        <authorList>
            <person name="Xu S."/>
            <person name="Li A."/>
        </authorList>
    </citation>
    <scope>NUCLEOTIDE SEQUENCE [LARGE SCALE GENOMIC DNA]</scope>
    <source>
        <strain evidence="9 10">JM162201</strain>
    </source>
</reference>
<feature type="transmembrane region" description="Helical" evidence="7">
    <location>
        <begin position="52"/>
        <end position="77"/>
    </location>
</feature>
<comment type="subcellular location">
    <subcellularLocation>
        <location evidence="1">Cell membrane</location>
        <topology evidence="1">Multi-pass membrane protein</topology>
    </subcellularLocation>
</comment>
<dbReference type="PANTHER" id="PTHR36115">
    <property type="entry name" value="PROLINE-RICH ANTIGEN HOMOLOG-RELATED"/>
    <property type="match status" value="1"/>
</dbReference>